<evidence type="ECO:0000259" key="2">
    <source>
        <dbReference type="Pfam" id="PF01266"/>
    </source>
</evidence>
<dbReference type="InterPro" id="IPR006076">
    <property type="entry name" value="FAD-dep_OxRdtase"/>
</dbReference>
<dbReference type="Pfam" id="PF01266">
    <property type="entry name" value="DAO"/>
    <property type="match status" value="1"/>
</dbReference>
<dbReference type="InterPro" id="IPR036188">
    <property type="entry name" value="FAD/NAD-bd_sf"/>
</dbReference>
<dbReference type="Proteomes" id="UP000278792">
    <property type="component" value="Unassembled WGS sequence"/>
</dbReference>
<evidence type="ECO:0000256" key="1">
    <source>
        <dbReference type="ARBA" id="ARBA00023002"/>
    </source>
</evidence>
<evidence type="ECO:0000313" key="3">
    <source>
        <dbReference type="EMBL" id="ROV57812.1"/>
    </source>
</evidence>
<proteinExistence type="predicted"/>
<keyword evidence="1" id="KW-0560">Oxidoreductase</keyword>
<reference evidence="3 4" key="1">
    <citation type="submission" date="2018-11" db="EMBL/GenBank/DDBJ databases">
        <title>Vibrio ponticus strain CAIM 1751 pathogenic for the snapper Lutjanus guttatus.</title>
        <authorList>
            <person name="Soto-Rodriguez S."/>
            <person name="Lozano-Olvera R."/>
            <person name="Gomez-Gil B."/>
        </authorList>
    </citation>
    <scope>NUCLEOTIDE SEQUENCE [LARGE SCALE GENOMIC DNA]</scope>
    <source>
        <strain evidence="3 4">CAIM 1751</strain>
    </source>
</reference>
<gene>
    <name evidence="3" type="ORF">EGH82_21410</name>
</gene>
<dbReference type="RefSeq" id="WP_123783611.1">
    <property type="nucleotide sequence ID" value="NZ_RKIK01000113.1"/>
</dbReference>
<dbReference type="Gene3D" id="3.50.50.60">
    <property type="entry name" value="FAD/NAD(P)-binding domain"/>
    <property type="match status" value="1"/>
</dbReference>
<dbReference type="PANTHER" id="PTHR13847:SF281">
    <property type="entry name" value="FAD DEPENDENT OXIDOREDUCTASE DOMAIN-CONTAINING PROTEIN"/>
    <property type="match status" value="1"/>
</dbReference>
<accession>A0A3N3DTQ2</accession>
<sequence length="430" mass="48284">MSVQNEYIDSYYQATINPLPLQPELTQDIDVDVCIIGGGMTGLNAAIELRQRGYTVAVLESKRLAWGGSGRNGGQCLVGYCLGLREVDETYGNKWGKELWDLSVEAIDIARDRVKEFNIDCDFQQGYIEVALTKAHEKELKSWHELKQGHYNYPSASWWDKEKINQVANTERYLGGLHDTNSAHMHPLNYTLGLAKAAIDLGAQVFEHTPAVKLQKGKPHTVITPKGRVKSKFILLACNAYLDGLNRKAQSVVLPVASYIAVTEQLGDRQPITNMMAISDIKNSLDYMRPTPDGRILFGGVNHPFNLEYKDSMERLRQRMVKVFPQLDDVKMEYHWGGLFTVTREYMPQIDHLGNDVYVAHGYTGHGVGLTNIAGKVVAEAMAGNAERFDVFSKIKHKWIPTPQVLRTPALALAIWKARLEDVLGEKLDK</sequence>
<dbReference type="Gene3D" id="3.30.9.10">
    <property type="entry name" value="D-Amino Acid Oxidase, subunit A, domain 2"/>
    <property type="match status" value="1"/>
</dbReference>
<organism evidence="3 4">
    <name type="scientific">Vibrio ponticus</name>
    <dbReference type="NCBI Taxonomy" id="265668"/>
    <lineage>
        <taxon>Bacteria</taxon>
        <taxon>Pseudomonadati</taxon>
        <taxon>Pseudomonadota</taxon>
        <taxon>Gammaproteobacteria</taxon>
        <taxon>Vibrionales</taxon>
        <taxon>Vibrionaceae</taxon>
        <taxon>Vibrio</taxon>
    </lineage>
</organism>
<dbReference type="EMBL" id="RKIK01000113">
    <property type="protein sequence ID" value="ROV57812.1"/>
    <property type="molecule type" value="Genomic_DNA"/>
</dbReference>
<dbReference type="SUPFAM" id="SSF51905">
    <property type="entry name" value="FAD/NAD(P)-binding domain"/>
    <property type="match status" value="1"/>
</dbReference>
<dbReference type="GO" id="GO:0016491">
    <property type="term" value="F:oxidoreductase activity"/>
    <property type="evidence" value="ECO:0007669"/>
    <property type="project" value="UniProtKB-KW"/>
</dbReference>
<name>A0A3N3DTQ2_9VIBR</name>
<evidence type="ECO:0000313" key="4">
    <source>
        <dbReference type="Proteomes" id="UP000278792"/>
    </source>
</evidence>
<feature type="domain" description="FAD dependent oxidoreductase" evidence="2">
    <location>
        <begin position="32"/>
        <end position="380"/>
    </location>
</feature>
<comment type="caution">
    <text evidence="3">The sequence shown here is derived from an EMBL/GenBank/DDBJ whole genome shotgun (WGS) entry which is preliminary data.</text>
</comment>
<dbReference type="PANTHER" id="PTHR13847">
    <property type="entry name" value="SARCOSINE DEHYDROGENASE-RELATED"/>
    <property type="match status" value="1"/>
</dbReference>
<dbReference type="AlphaFoldDB" id="A0A3N3DTQ2"/>
<dbReference type="GO" id="GO:0005737">
    <property type="term" value="C:cytoplasm"/>
    <property type="evidence" value="ECO:0007669"/>
    <property type="project" value="TreeGrafter"/>
</dbReference>
<protein>
    <submittedName>
        <fullName evidence="3">FAD-binding oxidoreductase</fullName>
    </submittedName>
</protein>